<protein>
    <recommendedName>
        <fullName evidence="3">DUF2993 domain-containing protein</fullName>
    </recommendedName>
</protein>
<dbReference type="EMBL" id="BOOO01000054">
    <property type="protein sequence ID" value="GII34688.1"/>
    <property type="molecule type" value="Genomic_DNA"/>
</dbReference>
<proteinExistence type="predicted"/>
<dbReference type="RefSeq" id="WP_203958472.1">
    <property type="nucleotide sequence ID" value="NZ_BOOO01000054.1"/>
</dbReference>
<dbReference type="AlphaFoldDB" id="A0A8J3TX49"/>
<sequence>MRKLIVTLIVLAVLLAVVDRVAVAGVQREIAKQVAAKYDLTTPPTVEIKGIPFLTQALLGRYDEIAVGIGPMTVEDVELSKIDATLTGVTAPLGDLIQDPSKADIRAEHVTGTVVIPWETIAARAPRGIEIDGAGDKVRVSGTVKALGRSLPVTADMKINVVSGAVKLTPVGVKVAGGFSVPNPERFITFTVPVKDLPLGLKITSVKTTPDGLAVEGTASDVPLR</sequence>
<reference evidence="1 2" key="1">
    <citation type="submission" date="2021-01" db="EMBL/GenBank/DDBJ databases">
        <title>Whole genome shotgun sequence of Planotetraspora mira NBRC 15435.</title>
        <authorList>
            <person name="Komaki H."/>
            <person name="Tamura T."/>
        </authorList>
    </citation>
    <scope>NUCLEOTIDE SEQUENCE [LARGE SCALE GENOMIC DNA]</scope>
    <source>
        <strain evidence="1 2">NBRC 15435</strain>
    </source>
</reference>
<dbReference type="Proteomes" id="UP000650628">
    <property type="component" value="Unassembled WGS sequence"/>
</dbReference>
<evidence type="ECO:0000313" key="1">
    <source>
        <dbReference type="EMBL" id="GII34688.1"/>
    </source>
</evidence>
<dbReference type="Pfam" id="PF11209">
    <property type="entry name" value="LmeA"/>
    <property type="match status" value="1"/>
</dbReference>
<accession>A0A8J3TX49</accession>
<evidence type="ECO:0008006" key="3">
    <source>
        <dbReference type="Google" id="ProtNLM"/>
    </source>
</evidence>
<name>A0A8J3TX49_9ACTN</name>
<evidence type="ECO:0000313" key="2">
    <source>
        <dbReference type="Proteomes" id="UP000650628"/>
    </source>
</evidence>
<organism evidence="1 2">
    <name type="scientific">Planotetraspora mira</name>
    <dbReference type="NCBI Taxonomy" id="58121"/>
    <lineage>
        <taxon>Bacteria</taxon>
        <taxon>Bacillati</taxon>
        <taxon>Actinomycetota</taxon>
        <taxon>Actinomycetes</taxon>
        <taxon>Streptosporangiales</taxon>
        <taxon>Streptosporangiaceae</taxon>
        <taxon>Planotetraspora</taxon>
    </lineage>
</organism>
<comment type="caution">
    <text evidence="1">The sequence shown here is derived from an EMBL/GenBank/DDBJ whole genome shotgun (WGS) entry which is preliminary data.</text>
</comment>
<dbReference type="InterPro" id="IPR021373">
    <property type="entry name" value="DUF2993"/>
</dbReference>
<keyword evidence="2" id="KW-1185">Reference proteome</keyword>
<gene>
    <name evidence="1" type="ORF">Pmi06nite_81300</name>
</gene>